<organism evidence="2 3">
    <name type="scientific">Aldrovandia affinis</name>
    <dbReference type="NCBI Taxonomy" id="143900"/>
    <lineage>
        <taxon>Eukaryota</taxon>
        <taxon>Metazoa</taxon>
        <taxon>Chordata</taxon>
        <taxon>Craniata</taxon>
        <taxon>Vertebrata</taxon>
        <taxon>Euteleostomi</taxon>
        <taxon>Actinopterygii</taxon>
        <taxon>Neopterygii</taxon>
        <taxon>Teleostei</taxon>
        <taxon>Notacanthiformes</taxon>
        <taxon>Halosauridae</taxon>
        <taxon>Aldrovandia</taxon>
    </lineage>
</organism>
<dbReference type="AlphaFoldDB" id="A0AAD7W3J7"/>
<evidence type="ECO:0000313" key="3">
    <source>
        <dbReference type="Proteomes" id="UP001221898"/>
    </source>
</evidence>
<name>A0AAD7W3J7_9TELE</name>
<dbReference type="EMBL" id="JAINUG010000332">
    <property type="protein sequence ID" value="KAJ8378068.1"/>
    <property type="molecule type" value="Genomic_DNA"/>
</dbReference>
<keyword evidence="3" id="KW-1185">Reference proteome</keyword>
<reference evidence="2" key="1">
    <citation type="journal article" date="2023" name="Science">
        <title>Genome structures resolve the early diversification of teleost fishes.</title>
        <authorList>
            <person name="Parey E."/>
            <person name="Louis A."/>
            <person name="Montfort J."/>
            <person name="Bouchez O."/>
            <person name="Roques C."/>
            <person name="Iampietro C."/>
            <person name="Lluch J."/>
            <person name="Castinel A."/>
            <person name="Donnadieu C."/>
            <person name="Desvignes T."/>
            <person name="Floi Bucao C."/>
            <person name="Jouanno E."/>
            <person name="Wen M."/>
            <person name="Mejri S."/>
            <person name="Dirks R."/>
            <person name="Jansen H."/>
            <person name="Henkel C."/>
            <person name="Chen W.J."/>
            <person name="Zahm M."/>
            <person name="Cabau C."/>
            <person name="Klopp C."/>
            <person name="Thompson A.W."/>
            <person name="Robinson-Rechavi M."/>
            <person name="Braasch I."/>
            <person name="Lecointre G."/>
            <person name="Bobe J."/>
            <person name="Postlethwait J.H."/>
            <person name="Berthelot C."/>
            <person name="Roest Crollius H."/>
            <person name="Guiguen Y."/>
        </authorList>
    </citation>
    <scope>NUCLEOTIDE SEQUENCE</scope>
    <source>
        <strain evidence="2">NC1722</strain>
    </source>
</reference>
<protein>
    <submittedName>
        <fullName evidence="2">Uncharacterized protein</fullName>
    </submittedName>
</protein>
<evidence type="ECO:0000256" key="1">
    <source>
        <dbReference type="SAM" id="MobiDB-lite"/>
    </source>
</evidence>
<dbReference type="Proteomes" id="UP001221898">
    <property type="component" value="Unassembled WGS sequence"/>
</dbReference>
<sequence>MNILVAVLNAVRGAGTRHHSALIIQTVEDGALLRDRPEFISIWFSQLQLPQRPSRPQNYTVETHIFRVRFAYKRGHLDSRLKRGHLTPTCMLGNPTSQSTTSLRCRSQDDITSAQSQTNEKLHRFHLMPEAPVRLFGLQCSRALAALQKALPSLGFKSTVNWQDGIPRHLRATVARKRERFEVCARSPRPYLPDGRPDRRAGGRGGAGGTLLSVRRDCARVQPRASEFIGDRMWNRMLVILPERATSAGQSPSPV</sequence>
<gene>
    <name evidence="2" type="ORF">AAFF_G00248630</name>
</gene>
<accession>A0AAD7W3J7</accession>
<proteinExistence type="predicted"/>
<feature type="region of interest" description="Disordered" evidence="1">
    <location>
        <begin position="188"/>
        <end position="209"/>
    </location>
</feature>
<comment type="caution">
    <text evidence="2">The sequence shown here is derived from an EMBL/GenBank/DDBJ whole genome shotgun (WGS) entry which is preliminary data.</text>
</comment>
<evidence type="ECO:0000313" key="2">
    <source>
        <dbReference type="EMBL" id="KAJ8378068.1"/>
    </source>
</evidence>